<dbReference type="RefSeq" id="WP_067017611.1">
    <property type="nucleotide sequence ID" value="NZ_FLOB01000007.1"/>
</dbReference>
<gene>
    <name evidence="1" type="ORF">MSP8886_02889</name>
</gene>
<reference evidence="1 2" key="1">
    <citation type="submission" date="2016-06" db="EMBL/GenBank/DDBJ databases">
        <authorList>
            <person name="Kjaerup R.B."/>
            <person name="Dalgaard T.S."/>
            <person name="Juul-Madsen H.R."/>
        </authorList>
    </citation>
    <scope>NUCLEOTIDE SEQUENCE [LARGE SCALE GENOMIC DNA]</scope>
    <source>
        <strain evidence="1 2">CECT 8886</strain>
    </source>
</reference>
<protein>
    <submittedName>
        <fullName evidence="1">Uncharacterized protein</fullName>
    </submittedName>
</protein>
<dbReference type="EMBL" id="FLOB01000007">
    <property type="protein sequence ID" value="SBS33910.1"/>
    <property type="molecule type" value="Genomic_DNA"/>
</dbReference>
<evidence type="ECO:0000313" key="2">
    <source>
        <dbReference type="Proteomes" id="UP000092544"/>
    </source>
</evidence>
<dbReference type="Proteomes" id="UP000092544">
    <property type="component" value="Unassembled WGS sequence"/>
</dbReference>
<proteinExistence type="predicted"/>
<dbReference type="OrthoDB" id="6106425at2"/>
<evidence type="ECO:0000313" key="1">
    <source>
        <dbReference type="EMBL" id="SBS33910.1"/>
    </source>
</evidence>
<name>A0A1A8TMS2_9GAMM</name>
<sequence length="100" mass="11372">MNSQLFIILFLIVSSLLTLSDRATAKEINKQRWLQPNIEKICCEEAALDQDKEIKGEQVSFSARPLILATHYTVSGYHLDPVDYFLATKTHPRAPPVFLI</sequence>
<accession>A0A1A8TMS2</accession>
<keyword evidence="2" id="KW-1185">Reference proteome</keyword>
<organism evidence="1 2">
    <name type="scientific">Marinomonas spartinae</name>
    <dbReference type="NCBI Taxonomy" id="1792290"/>
    <lineage>
        <taxon>Bacteria</taxon>
        <taxon>Pseudomonadati</taxon>
        <taxon>Pseudomonadota</taxon>
        <taxon>Gammaproteobacteria</taxon>
        <taxon>Oceanospirillales</taxon>
        <taxon>Oceanospirillaceae</taxon>
        <taxon>Marinomonas</taxon>
    </lineage>
</organism>
<dbReference type="AlphaFoldDB" id="A0A1A8TMS2"/>